<gene>
    <name evidence="2" type="ORF">JYZ213_LOCUS44692</name>
</gene>
<protein>
    <recommendedName>
        <fullName evidence="1">WDR11 TPR domain-containing protein</fullName>
    </recommendedName>
</protein>
<dbReference type="Proteomes" id="UP000663845">
    <property type="component" value="Unassembled WGS sequence"/>
</dbReference>
<dbReference type="PANTHER" id="PTHR14593">
    <property type="entry name" value="WD REPEAT-CONTAINING PROTEIN 11"/>
    <property type="match status" value="1"/>
</dbReference>
<evidence type="ECO:0000259" key="1">
    <source>
        <dbReference type="Pfam" id="PF23753"/>
    </source>
</evidence>
<accession>A0A815UZT4</accession>
<dbReference type="InterPro" id="IPR057854">
    <property type="entry name" value="TPR_WDR11"/>
</dbReference>
<reference evidence="2" key="1">
    <citation type="submission" date="2021-02" db="EMBL/GenBank/DDBJ databases">
        <authorList>
            <person name="Nowell W R."/>
        </authorList>
    </citation>
    <scope>NUCLEOTIDE SEQUENCE</scope>
</reference>
<dbReference type="PANTHER" id="PTHR14593:SF5">
    <property type="entry name" value="WD REPEAT-CONTAINING PROTEIN 11"/>
    <property type="match status" value="1"/>
</dbReference>
<evidence type="ECO:0000313" key="2">
    <source>
        <dbReference type="EMBL" id="CAF1523208.1"/>
    </source>
</evidence>
<dbReference type="Pfam" id="PF23753">
    <property type="entry name" value="TPR_WDR11"/>
    <property type="match status" value="1"/>
</dbReference>
<dbReference type="InterPro" id="IPR039694">
    <property type="entry name" value="WDR11"/>
</dbReference>
<comment type="caution">
    <text evidence="2">The sequence shown here is derived from an EMBL/GenBank/DDBJ whole genome shotgun (WGS) entry which is preliminary data.</text>
</comment>
<proteinExistence type="predicted"/>
<organism evidence="2 3">
    <name type="scientific">Adineta steineri</name>
    <dbReference type="NCBI Taxonomy" id="433720"/>
    <lineage>
        <taxon>Eukaryota</taxon>
        <taxon>Metazoa</taxon>
        <taxon>Spiralia</taxon>
        <taxon>Gnathifera</taxon>
        <taxon>Rotifera</taxon>
        <taxon>Eurotatoria</taxon>
        <taxon>Bdelloidea</taxon>
        <taxon>Adinetida</taxon>
        <taxon>Adinetidae</taxon>
        <taxon>Adineta</taxon>
    </lineage>
</organism>
<name>A0A815UZT4_9BILA</name>
<dbReference type="GO" id="GO:0005737">
    <property type="term" value="C:cytoplasm"/>
    <property type="evidence" value="ECO:0007669"/>
    <property type="project" value="TreeGrafter"/>
</dbReference>
<feature type="non-terminal residue" evidence="2">
    <location>
        <position position="1"/>
    </location>
</feature>
<sequence length="160" mass="18263">ETSKNTVTKLVATNLIANGKVDEGVQLLCTIDLCAEACRYLQDHNQWERSIWLAKLRLKSNSTEYIDVMKRWSEYIRQYSQTSKLHSALVLISCGQFRRAIEILHNQGATELAIRLFICCKQFGIDDGTIGQKLFDDYIDLMQSFGFASIANDYRTTVVV</sequence>
<evidence type="ECO:0000313" key="3">
    <source>
        <dbReference type="Proteomes" id="UP000663845"/>
    </source>
</evidence>
<feature type="domain" description="WDR11 TPR" evidence="1">
    <location>
        <begin position="8"/>
        <end position="123"/>
    </location>
</feature>
<dbReference type="AlphaFoldDB" id="A0A815UZT4"/>
<dbReference type="EMBL" id="CAJNOG010002997">
    <property type="protein sequence ID" value="CAF1523208.1"/>
    <property type="molecule type" value="Genomic_DNA"/>
</dbReference>